<comment type="caution">
    <text evidence="1">The sequence shown here is derived from an EMBL/GenBank/DDBJ whole genome shotgun (WGS) entry which is preliminary data.</text>
</comment>
<gene>
    <name evidence="1" type="ORF">F8153_11385</name>
</gene>
<reference evidence="1 2" key="1">
    <citation type="submission" date="2019-10" db="EMBL/GenBank/DDBJ databases">
        <title>Alkaliphilus serpentinus sp. nov. and Alkaliphilus pronyensis sp. nov., two novel anaerobic alkaliphilic species isolated from the serpentinized-hosted hydrothermal field of the Prony Bay (New Caledonia).</title>
        <authorList>
            <person name="Postec A."/>
        </authorList>
    </citation>
    <scope>NUCLEOTIDE SEQUENCE [LARGE SCALE GENOMIC DNA]</scope>
    <source>
        <strain evidence="1 2">LacT</strain>
    </source>
</reference>
<keyword evidence="2" id="KW-1185">Reference proteome</keyword>
<dbReference type="InterPro" id="IPR019657">
    <property type="entry name" value="ComFB"/>
</dbReference>
<organism evidence="1 2">
    <name type="scientific">Alkaliphilus serpentinus</name>
    <dbReference type="NCBI Taxonomy" id="1482731"/>
    <lineage>
        <taxon>Bacteria</taxon>
        <taxon>Bacillati</taxon>
        <taxon>Bacillota</taxon>
        <taxon>Clostridia</taxon>
        <taxon>Peptostreptococcales</taxon>
        <taxon>Natronincolaceae</taxon>
        <taxon>Alkaliphilus</taxon>
    </lineage>
</organism>
<dbReference type="EMBL" id="WBZB01000040">
    <property type="protein sequence ID" value="KAB3527701.1"/>
    <property type="molecule type" value="Genomic_DNA"/>
</dbReference>
<dbReference type="OrthoDB" id="5616024at2"/>
<dbReference type="Proteomes" id="UP000465601">
    <property type="component" value="Unassembled WGS sequence"/>
</dbReference>
<evidence type="ECO:0000313" key="2">
    <source>
        <dbReference type="Proteomes" id="UP000465601"/>
    </source>
</evidence>
<protein>
    <submittedName>
        <fullName evidence="1">Late competence development ComFB family protein</fullName>
    </submittedName>
</protein>
<accession>A0A833M900</accession>
<sequence length="87" mass="9994">MRVKNYMEDVIDRMFPEVIKRYPEVCKCQRCASDIKAIALNHLPPKYVATEAGEVYTKVNELSSQFEADAITALVIAIKKVIERPRH</sequence>
<evidence type="ECO:0000313" key="1">
    <source>
        <dbReference type="EMBL" id="KAB3527701.1"/>
    </source>
</evidence>
<dbReference type="AlphaFoldDB" id="A0A833M900"/>
<proteinExistence type="predicted"/>
<name>A0A833M900_9FIRM</name>
<dbReference type="Pfam" id="PF10719">
    <property type="entry name" value="ComFB"/>
    <property type="match status" value="1"/>
</dbReference>